<organism evidence="1 2">
    <name type="scientific">Candidatus Atopostipes pullistercoris</name>
    <dbReference type="NCBI Taxonomy" id="2838467"/>
    <lineage>
        <taxon>Bacteria</taxon>
        <taxon>Bacillati</taxon>
        <taxon>Bacillota</taxon>
        <taxon>Bacilli</taxon>
        <taxon>Lactobacillales</taxon>
        <taxon>Carnobacteriaceae</taxon>
        <taxon>Atopostipes</taxon>
    </lineage>
</organism>
<proteinExistence type="predicted"/>
<dbReference type="AlphaFoldDB" id="A0A9D2JYQ7"/>
<sequence>MTEQLKPRSEVSENLKWDLTGIFATEKDFKIALERFPSLVDAFIEQYKGKIKNAEVVVEALHIYERIIAEASYLQQYAMLPVNADITDGQAASKMRSVATIISKESAKLSFFDSEVLTLPVSEIDQVEKIEPEFKAWVRKTKKNKKAALAPEVEEALELLDPVLGSFQEIFEQARSNDPDFGT</sequence>
<gene>
    <name evidence="1" type="ORF">H9808_06720</name>
</gene>
<dbReference type="EMBL" id="DXAZ01000108">
    <property type="protein sequence ID" value="HIZ71438.1"/>
    <property type="molecule type" value="Genomic_DNA"/>
</dbReference>
<reference evidence="1" key="1">
    <citation type="journal article" date="2021" name="PeerJ">
        <title>Extensive microbial diversity within the chicken gut microbiome revealed by metagenomics and culture.</title>
        <authorList>
            <person name="Gilroy R."/>
            <person name="Ravi A."/>
            <person name="Getino M."/>
            <person name="Pursley I."/>
            <person name="Horton D.L."/>
            <person name="Alikhan N.F."/>
            <person name="Baker D."/>
            <person name="Gharbi K."/>
            <person name="Hall N."/>
            <person name="Watson M."/>
            <person name="Adriaenssens E.M."/>
            <person name="Foster-Nyarko E."/>
            <person name="Jarju S."/>
            <person name="Secka A."/>
            <person name="Antonio M."/>
            <person name="Oren A."/>
            <person name="Chaudhuri R.R."/>
            <person name="La Ragione R."/>
            <person name="Hildebrand F."/>
            <person name="Pallen M.J."/>
        </authorList>
    </citation>
    <scope>NUCLEOTIDE SEQUENCE</scope>
    <source>
        <strain evidence="1">CHK169-4300</strain>
    </source>
</reference>
<comment type="caution">
    <text evidence="1">The sequence shown here is derived from an EMBL/GenBank/DDBJ whole genome shotgun (WGS) entry which is preliminary data.</text>
</comment>
<reference evidence="1" key="2">
    <citation type="submission" date="2021-04" db="EMBL/GenBank/DDBJ databases">
        <authorList>
            <person name="Gilroy R."/>
        </authorList>
    </citation>
    <scope>NUCLEOTIDE SEQUENCE</scope>
    <source>
        <strain evidence="1">CHK169-4300</strain>
    </source>
</reference>
<evidence type="ECO:0000313" key="1">
    <source>
        <dbReference type="EMBL" id="HIZ71438.1"/>
    </source>
</evidence>
<dbReference type="SUPFAM" id="SSF55486">
    <property type="entry name" value="Metalloproteases ('zincins'), catalytic domain"/>
    <property type="match status" value="1"/>
</dbReference>
<accession>A0A9D2JYQ7</accession>
<feature type="non-terminal residue" evidence="1">
    <location>
        <position position="183"/>
    </location>
</feature>
<dbReference type="Gene3D" id="1.20.140.70">
    <property type="entry name" value="Oligopeptidase f, N-terminal domain"/>
    <property type="match status" value="1"/>
</dbReference>
<dbReference type="Proteomes" id="UP000824106">
    <property type="component" value="Unassembled WGS sequence"/>
</dbReference>
<name>A0A9D2JYQ7_9LACT</name>
<protein>
    <submittedName>
        <fullName evidence="1">Oligoendopeptidase F</fullName>
    </submittedName>
</protein>
<evidence type="ECO:0000313" key="2">
    <source>
        <dbReference type="Proteomes" id="UP000824106"/>
    </source>
</evidence>